<feature type="transmembrane region" description="Helical" evidence="6">
    <location>
        <begin position="70"/>
        <end position="94"/>
    </location>
</feature>
<evidence type="ECO:0000256" key="5">
    <source>
        <dbReference type="PIRSR" id="PIRSR604254-1"/>
    </source>
</evidence>
<proteinExistence type="predicted"/>
<dbReference type="Pfam" id="PF03006">
    <property type="entry name" value="HlyIII"/>
    <property type="match status" value="1"/>
</dbReference>
<dbReference type="PANTHER" id="PTHR20855">
    <property type="entry name" value="ADIPOR/PROGESTIN RECEPTOR-RELATED"/>
    <property type="match status" value="1"/>
</dbReference>
<evidence type="ECO:0000256" key="6">
    <source>
        <dbReference type="SAM" id="Phobius"/>
    </source>
</evidence>
<dbReference type="Proteomes" id="UP001378188">
    <property type="component" value="Unassembled WGS sequence"/>
</dbReference>
<feature type="transmembrane region" description="Helical" evidence="6">
    <location>
        <begin position="202"/>
        <end position="221"/>
    </location>
</feature>
<dbReference type="RefSeq" id="WP_340329003.1">
    <property type="nucleotide sequence ID" value="NZ_JAZHOF010000003.1"/>
</dbReference>
<keyword evidence="2 6" id="KW-0812">Transmembrane</keyword>
<evidence type="ECO:0000313" key="8">
    <source>
        <dbReference type="Proteomes" id="UP001378188"/>
    </source>
</evidence>
<feature type="binding site" evidence="5">
    <location>
        <position position="231"/>
    </location>
    <ligand>
        <name>Zn(2+)</name>
        <dbReference type="ChEBI" id="CHEBI:29105"/>
    </ligand>
</feature>
<gene>
    <name evidence="7" type="ORF">V3328_07445</name>
</gene>
<dbReference type="PANTHER" id="PTHR20855:SF3">
    <property type="entry name" value="LD03007P"/>
    <property type="match status" value="1"/>
</dbReference>
<reference evidence="7 8" key="1">
    <citation type="submission" date="2024-02" db="EMBL/GenBank/DDBJ databases">
        <title>Genome analysis and characterization of Microbaculum marinisediminis sp. nov., isolated from marine sediment.</title>
        <authorList>
            <person name="Du Z.-J."/>
            <person name="Ye Y.-Q."/>
            <person name="Zhang Z.-R."/>
            <person name="Yuan S.-M."/>
            <person name="Zhang X.-Y."/>
        </authorList>
    </citation>
    <scope>NUCLEOTIDE SEQUENCE [LARGE SCALE GENOMIC DNA]</scope>
    <source>
        <strain evidence="7 8">SDUM1044001</strain>
    </source>
</reference>
<dbReference type="GO" id="GO:0016020">
    <property type="term" value="C:membrane"/>
    <property type="evidence" value="ECO:0007669"/>
    <property type="project" value="UniProtKB-SubCell"/>
</dbReference>
<keyword evidence="4 6" id="KW-0472">Membrane</keyword>
<feature type="transmembrane region" description="Helical" evidence="6">
    <location>
        <begin position="228"/>
        <end position="249"/>
    </location>
</feature>
<organism evidence="7 8">
    <name type="scientific">Microbaculum marinum</name>
    <dbReference type="NCBI Taxonomy" id="1764581"/>
    <lineage>
        <taxon>Bacteria</taxon>
        <taxon>Pseudomonadati</taxon>
        <taxon>Pseudomonadota</taxon>
        <taxon>Alphaproteobacteria</taxon>
        <taxon>Hyphomicrobiales</taxon>
        <taxon>Tepidamorphaceae</taxon>
        <taxon>Microbaculum</taxon>
    </lineage>
</organism>
<name>A0AAW9RH99_9HYPH</name>
<comment type="subcellular location">
    <subcellularLocation>
        <location evidence="1">Membrane</location>
        <topology evidence="1">Multi-pass membrane protein</topology>
    </subcellularLocation>
</comment>
<keyword evidence="5" id="KW-0479">Metal-binding</keyword>
<dbReference type="EMBL" id="JAZHOF010000003">
    <property type="protein sequence ID" value="MEJ8571300.1"/>
    <property type="molecule type" value="Genomic_DNA"/>
</dbReference>
<evidence type="ECO:0000256" key="2">
    <source>
        <dbReference type="ARBA" id="ARBA00022692"/>
    </source>
</evidence>
<dbReference type="GO" id="GO:0046872">
    <property type="term" value="F:metal ion binding"/>
    <property type="evidence" value="ECO:0007669"/>
    <property type="project" value="UniProtKB-KW"/>
</dbReference>
<feature type="transmembrane region" description="Helical" evidence="6">
    <location>
        <begin position="41"/>
        <end position="64"/>
    </location>
</feature>
<keyword evidence="8" id="KW-1185">Reference proteome</keyword>
<dbReference type="AlphaFoldDB" id="A0AAW9RH99"/>
<feature type="transmembrane region" description="Helical" evidence="6">
    <location>
        <begin position="114"/>
        <end position="132"/>
    </location>
</feature>
<feature type="transmembrane region" description="Helical" evidence="6">
    <location>
        <begin position="175"/>
        <end position="196"/>
    </location>
</feature>
<keyword evidence="5" id="KW-0862">Zinc</keyword>
<evidence type="ECO:0000313" key="7">
    <source>
        <dbReference type="EMBL" id="MEJ8571300.1"/>
    </source>
</evidence>
<accession>A0AAW9RH99</accession>
<protein>
    <submittedName>
        <fullName evidence="7">Hemolysin III family protein</fullName>
    </submittedName>
</protein>
<evidence type="ECO:0000256" key="1">
    <source>
        <dbReference type="ARBA" id="ARBA00004141"/>
    </source>
</evidence>
<keyword evidence="3 6" id="KW-1133">Transmembrane helix</keyword>
<evidence type="ECO:0000256" key="3">
    <source>
        <dbReference type="ARBA" id="ARBA00022989"/>
    </source>
</evidence>
<sequence>MDADEHSTEPTAPPGRGLRERMRAARFELRRYSRAERVADGVIHGLGVTASLVAVAVLLVMALPTGETRLIAATAIYGAGMLATFSLSAAYNIVGDNGLGGERATMVLRRLDHAAIYLMIAGTYTPFTLIGLDGHGGRLFGVALLHWLLALVWLVALVGIVLKLVWPRRFRALSLVLYLTMGWIGLLAGGAILAALPPAAVVLLAVGGVLYTAGVVFHLWTSLSFQNAIWHGFVLAAAGCHYAAIVAMVGTA</sequence>
<comment type="caution">
    <text evidence="7">The sequence shown here is derived from an EMBL/GenBank/DDBJ whole genome shotgun (WGS) entry which is preliminary data.</text>
</comment>
<evidence type="ECO:0000256" key="4">
    <source>
        <dbReference type="ARBA" id="ARBA00023136"/>
    </source>
</evidence>
<dbReference type="InterPro" id="IPR004254">
    <property type="entry name" value="AdipoR/HlyIII-related"/>
</dbReference>
<feature type="transmembrane region" description="Helical" evidence="6">
    <location>
        <begin position="144"/>
        <end position="166"/>
    </location>
</feature>